<reference evidence="2 3" key="1">
    <citation type="submission" date="2024-10" db="EMBL/GenBank/DDBJ databases">
        <authorList>
            <person name="Deangelis K."/>
            <person name="Huntemann M."/>
            <person name="Clum A."/>
            <person name="Wang J."/>
            <person name="Palaniappan K."/>
            <person name="Ritter S."/>
            <person name="Chen I.-M."/>
            <person name="Stamatis D."/>
            <person name="Reddy T."/>
            <person name="O'Malley R."/>
            <person name="Daum C."/>
            <person name="Ng V."/>
            <person name="Ivanova N."/>
            <person name="Kyrpides N."/>
            <person name="Woyke T."/>
        </authorList>
    </citation>
    <scope>NUCLEOTIDE SEQUENCE [LARGE SCALE GENOMIC DNA]</scope>
    <source>
        <strain evidence="2 3">GAS97</strain>
    </source>
</reference>
<protein>
    <recommendedName>
        <fullName evidence="4">Lipoprotein</fullName>
    </recommendedName>
</protein>
<keyword evidence="3" id="KW-1185">Reference proteome</keyword>
<evidence type="ECO:0000313" key="3">
    <source>
        <dbReference type="Proteomes" id="UP001620514"/>
    </source>
</evidence>
<evidence type="ECO:0008006" key="4">
    <source>
        <dbReference type="Google" id="ProtNLM"/>
    </source>
</evidence>
<name>A0ABW8MHU0_9BURK</name>
<feature type="compositionally biased region" description="Basic and acidic residues" evidence="1">
    <location>
        <begin position="135"/>
        <end position="150"/>
    </location>
</feature>
<dbReference type="Proteomes" id="UP001620514">
    <property type="component" value="Unassembled WGS sequence"/>
</dbReference>
<dbReference type="EMBL" id="JBIYDN010000007">
    <property type="protein sequence ID" value="MFK4442904.1"/>
    <property type="molecule type" value="Genomic_DNA"/>
</dbReference>
<feature type="compositionally biased region" description="Polar residues" evidence="1">
    <location>
        <begin position="122"/>
        <end position="132"/>
    </location>
</feature>
<gene>
    <name evidence="2" type="ORF">ABH943_002920</name>
</gene>
<reference evidence="2 3" key="2">
    <citation type="submission" date="2024-11" db="EMBL/GenBank/DDBJ databases">
        <title>Using genomics to understand microbial adaptation to soil warming.</title>
        <authorList>
            <person name="Deangelis K.M. PhD."/>
        </authorList>
    </citation>
    <scope>NUCLEOTIDE SEQUENCE [LARGE SCALE GENOMIC DNA]</scope>
    <source>
        <strain evidence="2 3">GAS97</strain>
    </source>
</reference>
<organism evidence="2 3">
    <name type="scientific">Caballeronia udeis</name>
    <dbReference type="NCBI Taxonomy" id="1232866"/>
    <lineage>
        <taxon>Bacteria</taxon>
        <taxon>Pseudomonadati</taxon>
        <taxon>Pseudomonadota</taxon>
        <taxon>Betaproteobacteria</taxon>
        <taxon>Burkholderiales</taxon>
        <taxon>Burkholderiaceae</taxon>
        <taxon>Caballeronia</taxon>
    </lineage>
</organism>
<sequence>MKSQFHFTERFAFAWTFTSHPPSGSRNGSTRLSLNVRGSLLATAVASGSLCFMAETHAADSAVPAADKPVSLSVAPVHVYRPPSIVGTSQPASDPKPASGIDDWSSRQTQSIEKPDNGACRASNNLARSSAGRNPDGKSTFDIERLLPKC</sequence>
<proteinExistence type="predicted"/>
<evidence type="ECO:0000313" key="2">
    <source>
        <dbReference type="EMBL" id="MFK4442904.1"/>
    </source>
</evidence>
<comment type="caution">
    <text evidence="2">The sequence shown here is derived from an EMBL/GenBank/DDBJ whole genome shotgun (WGS) entry which is preliminary data.</text>
</comment>
<feature type="region of interest" description="Disordered" evidence="1">
    <location>
        <begin position="82"/>
        <end position="150"/>
    </location>
</feature>
<evidence type="ECO:0000256" key="1">
    <source>
        <dbReference type="SAM" id="MobiDB-lite"/>
    </source>
</evidence>
<accession>A0ABW8MHU0</accession>